<dbReference type="Pfam" id="PF00156">
    <property type="entry name" value="Pribosyltran"/>
    <property type="match status" value="1"/>
</dbReference>
<reference evidence="3 4" key="2">
    <citation type="journal article" date="2009" name="Nature">
        <title>A single regulatory gene is sufficient to alter bacterial host range.</title>
        <authorList>
            <person name="Mandel M.J."/>
            <person name="Wollenberg M.S."/>
            <person name="Stabb E.V."/>
            <person name="Visick K.L."/>
            <person name="Ruby E.G."/>
        </authorList>
    </citation>
    <scope>NUCLEOTIDE SEQUENCE [LARGE SCALE GENOMIC DNA]</scope>
    <source>
        <strain evidence="3 4">MJ11</strain>
    </source>
</reference>
<evidence type="ECO:0000313" key="3">
    <source>
        <dbReference type="EMBL" id="ACH64898.1"/>
    </source>
</evidence>
<feature type="domain" description="Phosphoribosyltransferase" evidence="2">
    <location>
        <begin position="190"/>
        <end position="243"/>
    </location>
</feature>
<dbReference type="Proteomes" id="UP000001857">
    <property type="component" value="Chromosome I"/>
</dbReference>
<proteinExistence type="inferred from homology"/>
<dbReference type="PANTHER" id="PTHR47505:SF1">
    <property type="entry name" value="DNA UTILIZATION PROTEIN YHGH"/>
    <property type="match status" value="1"/>
</dbReference>
<dbReference type="EMBL" id="CP001139">
    <property type="protein sequence ID" value="ACH64898.1"/>
    <property type="molecule type" value="Genomic_DNA"/>
</dbReference>
<name>B5FFE8_ALIFM</name>
<evidence type="ECO:0000259" key="2">
    <source>
        <dbReference type="Pfam" id="PF00156"/>
    </source>
</evidence>
<dbReference type="AlphaFoldDB" id="B5FFE8"/>
<organism evidence="3 4">
    <name type="scientific">Aliivibrio fischeri (strain MJ11)</name>
    <name type="common">Vibrio fischeri</name>
    <dbReference type="NCBI Taxonomy" id="388396"/>
    <lineage>
        <taxon>Bacteria</taxon>
        <taxon>Pseudomonadati</taxon>
        <taxon>Pseudomonadota</taxon>
        <taxon>Gammaproteobacteria</taxon>
        <taxon>Vibrionales</taxon>
        <taxon>Vibrionaceae</taxon>
        <taxon>Aliivibrio</taxon>
    </lineage>
</organism>
<dbReference type="HOGENOM" id="CLU_054549_0_2_6"/>
<dbReference type="InterPro" id="IPR051910">
    <property type="entry name" value="ComF/GntX_DNA_util-trans"/>
</dbReference>
<dbReference type="Gene3D" id="3.40.50.2020">
    <property type="match status" value="1"/>
</dbReference>
<dbReference type="InterPro" id="IPR000836">
    <property type="entry name" value="PRTase_dom"/>
</dbReference>
<evidence type="ECO:0000313" key="4">
    <source>
        <dbReference type="Proteomes" id="UP000001857"/>
    </source>
</evidence>
<comment type="similarity">
    <text evidence="1">Belongs to the ComF/GntX family.</text>
</comment>
<dbReference type="SUPFAM" id="SSF53271">
    <property type="entry name" value="PRTase-like"/>
    <property type="match status" value="1"/>
</dbReference>
<reference evidence="4" key="1">
    <citation type="submission" date="2008-08" db="EMBL/GenBank/DDBJ databases">
        <title>Complete sequence of Vibrio fischeri strain MJ11.</title>
        <authorList>
            <person name="Mandel M.J."/>
            <person name="Stabb E.V."/>
            <person name="Ruby E.G."/>
            <person name="Ferriera S."/>
            <person name="Johnson J."/>
            <person name="Kravitz S."/>
            <person name="Beeson K."/>
            <person name="Sutton G."/>
            <person name="Rogers Y.-H."/>
            <person name="Friedman R."/>
            <person name="Frazier M."/>
            <person name="Venter J.C."/>
        </authorList>
    </citation>
    <scope>NUCLEOTIDE SEQUENCE [LARGE SCALE GENOMIC DNA]</scope>
    <source>
        <strain evidence="4">MJ11</strain>
    </source>
</reference>
<accession>B5FFE8</accession>
<evidence type="ECO:0000256" key="1">
    <source>
        <dbReference type="ARBA" id="ARBA00008007"/>
    </source>
</evidence>
<dbReference type="CDD" id="cd06223">
    <property type="entry name" value="PRTases_typeI"/>
    <property type="match status" value="1"/>
</dbReference>
<sequence length="247" mass="28457">MGGLVFIRWIRRSIQKLGVSHCDFCSQAMPPSETIWCQACLDLIKTVPRCQRCGLQTEHETDVCGECLLHPPQWDRLYCVSDYSDPLREYINKLKYAQQFWLAQDLGVLLSKHIPEPAPLILPVPLHWKRFWWRSYNQSDHLGWTLEREINLKSPTTHCNNKILKRVKATRPQQGLSRSFRQTNLLGAFKITQPIKEKHVALVDDVVTTGATINLLCVELRKAGVERIDVYTVCRTGRSKEQDATSC</sequence>
<dbReference type="InterPro" id="IPR029057">
    <property type="entry name" value="PRTase-like"/>
</dbReference>
<gene>
    <name evidence="3" type="ordered locus">VFMJ11_0115</name>
</gene>
<protein>
    <submittedName>
        <fullName evidence="3">Competence protein F</fullName>
    </submittedName>
</protein>
<dbReference type="PANTHER" id="PTHR47505">
    <property type="entry name" value="DNA UTILIZATION PROTEIN YHGH"/>
    <property type="match status" value="1"/>
</dbReference>
<dbReference type="KEGG" id="vfm:VFMJ11_0115"/>